<dbReference type="RefSeq" id="YP_008992046.1">
    <property type="nucleotide sequence ID" value="NC_018087.3"/>
</dbReference>
<proteinExistence type="predicted"/>
<dbReference type="KEGG" id="vg:18114144"/>
<keyword evidence="2" id="KW-1185">Reference proteome</keyword>
<evidence type="ECO:0000313" key="2">
    <source>
        <dbReference type="Proteomes" id="UP000204195"/>
    </source>
</evidence>
<dbReference type="GeneID" id="18114144"/>
<dbReference type="EMBL" id="HQ698922">
    <property type="protein sequence ID" value="AHE63466.1"/>
    <property type="molecule type" value="Genomic_DNA"/>
</dbReference>
<gene>
    <name evidence="1" type="ORF">ZZ1p0043</name>
</gene>
<dbReference type="Proteomes" id="UP000204195">
    <property type="component" value="Segment"/>
</dbReference>
<evidence type="ECO:0000313" key="1">
    <source>
        <dbReference type="EMBL" id="AHE63466.1"/>
    </source>
</evidence>
<reference evidence="1 2" key="1">
    <citation type="journal article" date="2012" name="BMC Microbiol.">
        <title>Isolation and characterization of ZZ1, a novel lytic phage that infects Acinetobacter baumannii clinical isolates.</title>
        <authorList>
            <person name="Jin J."/>
            <person name="Li Z.J."/>
            <person name="Wang S.W."/>
            <person name="Wang S.M."/>
            <person name="Huang D.H."/>
            <person name="Li Y.H."/>
            <person name="Ma Y.Y."/>
            <person name="Wang J."/>
            <person name="Liu F."/>
            <person name="Chen X.D."/>
            <person name="Li G.X."/>
            <person name="Wang X.T."/>
            <person name="Wang Z.Q."/>
            <person name="Zhao G.Q."/>
        </authorList>
    </citation>
    <scope>NUCLEOTIDE SEQUENCE [LARGE SCALE GENOMIC DNA]</scope>
</reference>
<accession>W0B464</accession>
<name>W0B464_9CAUD</name>
<sequence>MTDDAIDDLLQNSYDIFDVSYPAGWEAGFSLDVKDNESLTQIFIRYSDKILESREITLKSILKDMKSWLRKKLYK</sequence>
<protein>
    <submittedName>
        <fullName evidence="1">Uncharacterized protein</fullName>
    </submittedName>
</protein>
<organism evidence="1 2">
    <name type="scientific">Acinetobacter phage ZZ1</name>
    <dbReference type="NCBI Taxonomy" id="1049283"/>
    <lineage>
        <taxon>Viruses</taxon>
        <taxon>Duplodnaviria</taxon>
        <taxon>Heunggongvirae</taxon>
        <taxon>Uroviricota</taxon>
        <taxon>Caudoviricetes</taxon>
        <taxon>Pantevenvirales</taxon>
        <taxon>Straboviridae</taxon>
        <taxon>Twarogvirinae</taxon>
        <taxon>Zedzedvirus</taxon>
        <taxon>Zedzedvirus zz1</taxon>
    </lineage>
</organism>